<dbReference type="OrthoDB" id="1769137at2"/>
<evidence type="ECO:0000256" key="10">
    <source>
        <dbReference type="PROSITE-ProRule" id="PRU00169"/>
    </source>
</evidence>
<evidence type="ECO:0000256" key="6">
    <source>
        <dbReference type="ARBA" id="ARBA00023015"/>
    </source>
</evidence>
<proteinExistence type="predicted"/>
<feature type="domain" description="Response regulatory" evidence="12">
    <location>
        <begin position="5"/>
        <end position="122"/>
    </location>
</feature>
<dbReference type="Gene3D" id="3.40.50.2300">
    <property type="match status" value="1"/>
</dbReference>
<evidence type="ECO:0000256" key="5">
    <source>
        <dbReference type="ARBA" id="ARBA00023012"/>
    </source>
</evidence>
<dbReference type="PROSITE" id="PS50110">
    <property type="entry name" value="RESPONSE_REGULATORY"/>
    <property type="match status" value="1"/>
</dbReference>
<dbReference type="InterPro" id="IPR020449">
    <property type="entry name" value="Tscrpt_reg_AraC-type_HTH"/>
</dbReference>
<dbReference type="PANTHER" id="PTHR42713:SF3">
    <property type="entry name" value="TRANSCRIPTIONAL REGULATORY PROTEIN HPTR"/>
    <property type="match status" value="1"/>
</dbReference>
<dbReference type="GO" id="GO:0000160">
    <property type="term" value="P:phosphorelay signal transduction system"/>
    <property type="evidence" value="ECO:0007669"/>
    <property type="project" value="UniProtKB-KW"/>
</dbReference>
<dbReference type="Proteomes" id="UP000306509">
    <property type="component" value="Unassembled WGS sequence"/>
</dbReference>
<dbReference type="PRINTS" id="PR00032">
    <property type="entry name" value="HTHARAC"/>
</dbReference>
<evidence type="ECO:0000259" key="12">
    <source>
        <dbReference type="PROSITE" id="PS50110"/>
    </source>
</evidence>
<evidence type="ECO:0000313" key="13">
    <source>
        <dbReference type="EMBL" id="TLC98496.1"/>
    </source>
</evidence>
<dbReference type="InterPro" id="IPR018062">
    <property type="entry name" value="HTH_AraC-typ_CS"/>
</dbReference>
<evidence type="ECO:0000313" key="14">
    <source>
        <dbReference type="Proteomes" id="UP000306509"/>
    </source>
</evidence>
<evidence type="ECO:0000256" key="3">
    <source>
        <dbReference type="ARBA" id="ARBA00022490"/>
    </source>
</evidence>
<dbReference type="Gene3D" id="1.10.10.60">
    <property type="entry name" value="Homeodomain-like"/>
    <property type="match status" value="2"/>
</dbReference>
<feature type="domain" description="HTH araC/xylS-type" evidence="11">
    <location>
        <begin position="147"/>
        <end position="245"/>
    </location>
</feature>
<dbReference type="InterPro" id="IPR001789">
    <property type="entry name" value="Sig_transdc_resp-reg_receiver"/>
</dbReference>
<evidence type="ECO:0000259" key="11">
    <source>
        <dbReference type="PROSITE" id="PS01124"/>
    </source>
</evidence>
<gene>
    <name evidence="13" type="ORF">DSM106044_04606</name>
</gene>
<evidence type="ECO:0000256" key="8">
    <source>
        <dbReference type="ARBA" id="ARBA00023163"/>
    </source>
</evidence>
<dbReference type="AlphaFoldDB" id="A0A4U8Q1N3"/>
<dbReference type="InterPro" id="IPR051552">
    <property type="entry name" value="HptR"/>
</dbReference>
<dbReference type="CDD" id="cd17536">
    <property type="entry name" value="REC_YesN-like"/>
    <property type="match status" value="1"/>
</dbReference>
<keyword evidence="7" id="KW-0238">DNA-binding</keyword>
<evidence type="ECO:0000256" key="2">
    <source>
        <dbReference type="ARBA" id="ARBA00018672"/>
    </source>
</evidence>
<organism evidence="13 14">
    <name type="scientific">Robinsoniella peoriensis</name>
    <dbReference type="NCBI Taxonomy" id="180332"/>
    <lineage>
        <taxon>Bacteria</taxon>
        <taxon>Bacillati</taxon>
        <taxon>Bacillota</taxon>
        <taxon>Clostridia</taxon>
        <taxon>Lachnospirales</taxon>
        <taxon>Lachnospiraceae</taxon>
        <taxon>Robinsoniella</taxon>
    </lineage>
</organism>
<keyword evidence="3" id="KW-0963">Cytoplasm</keyword>
<dbReference type="SMART" id="SM00342">
    <property type="entry name" value="HTH_ARAC"/>
    <property type="match status" value="1"/>
</dbReference>
<keyword evidence="5" id="KW-0902">Two-component regulatory system</keyword>
<dbReference type="InterPro" id="IPR009057">
    <property type="entry name" value="Homeodomain-like_sf"/>
</dbReference>
<dbReference type="InterPro" id="IPR018060">
    <property type="entry name" value="HTH_AraC"/>
</dbReference>
<dbReference type="GO" id="GO:0005737">
    <property type="term" value="C:cytoplasm"/>
    <property type="evidence" value="ECO:0007669"/>
    <property type="project" value="UniProtKB-SubCell"/>
</dbReference>
<evidence type="ECO:0000256" key="7">
    <source>
        <dbReference type="ARBA" id="ARBA00023125"/>
    </source>
</evidence>
<dbReference type="Pfam" id="PF00072">
    <property type="entry name" value="Response_reg"/>
    <property type="match status" value="1"/>
</dbReference>
<dbReference type="PROSITE" id="PS00041">
    <property type="entry name" value="HTH_ARAC_FAMILY_1"/>
    <property type="match status" value="1"/>
</dbReference>
<dbReference type="SUPFAM" id="SSF52172">
    <property type="entry name" value="CheY-like"/>
    <property type="match status" value="1"/>
</dbReference>
<dbReference type="SMART" id="SM00448">
    <property type="entry name" value="REC"/>
    <property type="match status" value="1"/>
</dbReference>
<keyword evidence="4 10" id="KW-0597">Phosphoprotein</keyword>
<dbReference type="PROSITE" id="PS01124">
    <property type="entry name" value="HTH_ARAC_FAMILY_2"/>
    <property type="match status" value="1"/>
</dbReference>
<reference evidence="13 14" key="1">
    <citation type="journal article" date="2019" name="Anaerobe">
        <title>Detection of Robinsoniella peoriensis in multiple bone samples of a trauma patient.</title>
        <authorList>
            <person name="Schrottner P."/>
            <person name="Hartwich K."/>
            <person name="Bunk B."/>
            <person name="Schober I."/>
            <person name="Helbig S."/>
            <person name="Rudolph W.W."/>
            <person name="Gunzer F."/>
        </authorList>
    </citation>
    <scope>NUCLEOTIDE SEQUENCE [LARGE SCALE GENOMIC DNA]</scope>
    <source>
        <strain evidence="13 14">DSM 106044</strain>
    </source>
</reference>
<feature type="modified residue" description="4-aspartylphosphate" evidence="10">
    <location>
        <position position="57"/>
    </location>
</feature>
<evidence type="ECO:0000256" key="1">
    <source>
        <dbReference type="ARBA" id="ARBA00004496"/>
    </source>
</evidence>
<comment type="subcellular location">
    <subcellularLocation>
        <location evidence="1">Cytoplasm</location>
    </subcellularLocation>
</comment>
<dbReference type="STRING" id="180332.GCA_000797495_03510"/>
<dbReference type="GO" id="GO:0003700">
    <property type="term" value="F:DNA-binding transcription factor activity"/>
    <property type="evidence" value="ECO:0007669"/>
    <property type="project" value="InterPro"/>
</dbReference>
<keyword evidence="14" id="KW-1185">Reference proteome</keyword>
<evidence type="ECO:0000256" key="4">
    <source>
        <dbReference type="ARBA" id="ARBA00022553"/>
    </source>
</evidence>
<comment type="caution">
    <text evidence="13">The sequence shown here is derived from an EMBL/GenBank/DDBJ whole genome shotgun (WGS) entry which is preliminary data.</text>
</comment>
<protein>
    <recommendedName>
        <fullName evidence="2">Stage 0 sporulation protein A homolog</fullName>
    </recommendedName>
</protein>
<name>A0A4U8Q1N3_9FIRM</name>
<accession>A0A4U8Q1N3</accession>
<comment type="function">
    <text evidence="9">May play the central regulatory role in sporulation. It may be an element of the effector pathway responsible for the activation of sporulation genes in response to nutritional stress. Spo0A may act in concert with spo0H (a sigma factor) to control the expression of some genes that are critical to the sporulation process.</text>
</comment>
<sequence>MRKLKVMLVDDEVIILEGFRKLFDWGLYGCEIVCEATDGMMAVNYAKTYKPDIVVMDINIPIISGLEAIRIIQEHRPDTAYIVVSGYDEFSYCREALRLQVADYILKPVNFAGFGKVIEDLKVKLLHEKMEKEKQKLTPDSDNRLIYRMTEYLQDHLSEDISLQILSDEFYLNSAYISRIFKNETGVNYHAYLTRLRMERAKKLLLTTDESIAKIALQVGFQDYRTFTKVFKNEVGELPSVYRNSDCRGILL</sequence>
<evidence type="ECO:0000256" key="9">
    <source>
        <dbReference type="ARBA" id="ARBA00024867"/>
    </source>
</evidence>
<dbReference type="SUPFAM" id="SSF46689">
    <property type="entry name" value="Homeodomain-like"/>
    <property type="match status" value="2"/>
</dbReference>
<dbReference type="EMBL" id="QGQD01000092">
    <property type="protein sequence ID" value="TLC98496.1"/>
    <property type="molecule type" value="Genomic_DNA"/>
</dbReference>
<dbReference type="InterPro" id="IPR011006">
    <property type="entry name" value="CheY-like_superfamily"/>
</dbReference>
<dbReference type="GO" id="GO:0043565">
    <property type="term" value="F:sequence-specific DNA binding"/>
    <property type="evidence" value="ECO:0007669"/>
    <property type="project" value="InterPro"/>
</dbReference>
<dbReference type="PANTHER" id="PTHR42713">
    <property type="entry name" value="HISTIDINE KINASE-RELATED"/>
    <property type="match status" value="1"/>
</dbReference>
<keyword evidence="8" id="KW-0804">Transcription</keyword>
<dbReference type="Pfam" id="PF12833">
    <property type="entry name" value="HTH_18"/>
    <property type="match status" value="1"/>
</dbReference>
<keyword evidence="6" id="KW-0805">Transcription regulation</keyword>
<dbReference type="RefSeq" id="WP_047832514.1">
    <property type="nucleotide sequence ID" value="NZ_CABMJZ010000068.1"/>
</dbReference>